<keyword evidence="10" id="KW-1185">Reference proteome</keyword>
<comment type="function">
    <text evidence="5">Catalyzes the oxidation of erythronate-4-phosphate to 3-hydroxy-2-oxo-4-phosphonooxybutanoate.</text>
</comment>
<dbReference type="InterPro" id="IPR036291">
    <property type="entry name" value="NAD(P)-bd_dom_sf"/>
</dbReference>
<feature type="binding site" evidence="5">
    <location>
        <position position="233"/>
    </location>
    <ligand>
        <name>NAD(+)</name>
        <dbReference type="ChEBI" id="CHEBI:57540"/>
    </ligand>
</feature>
<evidence type="ECO:0000313" key="10">
    <source>
        <dbReference type="Proteomes" id="UP000477680"/>
    </source>
</evidence>
<organism evidence="9 10">
    <name type="scientific">Kineobactrum salinum</name>
    <dbReference type="NCBI Taxonomy" id="2708301"/>
    <lineage>
        <taxon>Bacteria</taxon>
        <taxon>Pseudomonadati</taxon>
        <taxon>Pseudomonadota</taxon>
        <taxon>Gammaproteobacteria</taxon>
        <taxon>Cellvibrionales</taxon>
        <taxon>Halieaceae</taxon>
        <taxon>Kineobactrum</taxon>
    </lineage>
</organism>
<dbReference type="Proteomes" id="UP000477680">
    <property type="component" value="Chromosome"/>
</dbReference>
<dbReference type="Pfam" id="PF02826">
    <property type="entry name" value="2-Hacid_dh_C"/>
    <property type="match status" value="1"/>
</dbReference>
<dbReference type="EC" id="1.1.1.290" evidence="5"/>
<evidence type="ECO:0000256" key="1">
    <source>
        <dbReference type="ARBA" id="ARBA00022490"/>
    </source>
</evidence>
<evidence type="ECO:0000256" key="2">
    <source>
        <dbReference type="ARBA" id="ARBA00023002"/>
    </source>
</evidence>
<protein>
    <recommendedName>
        <fullName evidence="5">Erythronate-4-phosphate dehydrogenase</fullName>
        <ecNumber evidence="5">1.1.1.290</ecNumber>
    </recommendedName>
</protein>
<keyword evidence="1 5" id="KW-0963">Cytoplasm</keyword>
<dbReference type="AlphaFoldDB" id="A0A6C0TX52"/>
<dbReference type="Gene3D" id="3.40.50.720">
    <property type="entry name" value="NAD(P)-binding Rossmann-like Domain"/>
    <property type="match status" value="2"/>
</dbReference>
<feature type="domain" description="D-isomer specific 2-hydroxyacid dehydrogenase NAD-binding" evidence="7">
    <location>
        <begin position="115"/>
        <end position="257"/>
    </location>
</feature>
<feature type="active site" evidence="5">
    <location>
        <position position="209"/>
    </location>
</feature>
<dbReference type="SUPFAM" id="SSF52283">
    <property type="entry name" value="Formate/glycerate dehydrogenase catalytic domain-like"/>
    <property type="match status" value="1"/>
</dbReference>
<dbReference type="KEGG" id="kim:G3T16_02080"/>
<comment type="similarity">
    <text evidence="5">Belongs to the D-isomer specific 2-hydroxyacid dehydrogenase family. PdxB subfamily.</text>
</comment>
<dbReference type="GO" id="GO:0051287">
    <property type="term" value="F:NAD binding"/>
    <property type="evidence" value="ECO:0007669"/>
    <property type="project" value="InterPro"/>
</dbReference>
<reference evidence="9 10" key="1">
    <citation type="submission" date="2020-02" db="EMBL/GenBank/DDBJ databases">
        <title>Genome sequencing for Kineobactrum sp. M2.</title>
        <authorList>
            <person name="Park S.-J."/>
        </authorList>
    </citation>
    <scope>NUCLEOTIDE SEQUENCE [LARGE SCALE GENOMIC DNA]</scope>
    <source>
        <strain evidence="9 10">M2</strain>
    </source>
</reference>
<gene>
    <name evidence="5" type="primary">pdxB</name>
    <name evidence="9" type="ORF">G3T16_02080</name>
</gene>
<feature type="binding site" evidence="5">
    <location>
        <position position="258"/>
    </location>
    <ligand>
        <name>NAD(+)</name>
        <dbReference type="ChEBI" id="CHEBI:57540"/>
    </ligand>
</feature>
<dbReference type="Gene3D" id="3.30.1370.170">
    <property type="match status" value="1"/>
</dbReference>
<comment type="subunit">
    <text evidence="5">Homodimer.</text>
</comment>
<evidence type="ECO:0000259" key="7">
    <source>
        <dbReference type="Pfam" id="PF02826"/>
    </source>
</evidence>
<comment type="pathway">
    <text evidence="5">Cofactor biosynthesis; pyridoxine 5'-phosphate biosynthesis; pyridoxine 5'-phosphate from D-erythrose 4-phosphate: step 2/5.</text>
</comment>
<feature type="domain" description="Erythronate-4-phosphate dehydrogenase dimerisation" evidence="8">
    <location>
        <begin position="305"/>
        <end position="373"/>
    </location>
</feature>
<feature type="domain" description="D-isomer specific 2-hydroxyacid dehydrogenase catalytic" evidence="6">
    <location>
        <begin position="36"/>
        <end position="279"/>
    </location>
</feature>
<evidence type="ECO:0000313" key="9">
    <source>
        <dbReference type="EMBL" id="QIB64371.1"/>
    </source>
</evidence>
<dbReference type="CDD" id="cd12158">
    <property type="entry name" value="ErythrP_dh"/>
    <property type="match status" value="1"/>
</dbReference>
<comment type="catalytic activity">
    <reaction evidence="5">
        <text>4-phospho-D-erythronate + NAD(+) = (R)-3-hydroxy-2-oxo-4-phosphooxybutanoate + NADH + H(+)</text>
        <dbReference type="Rhea" id="RHEA:18829"/>
        <dbReference type="ChEBI" id="CHEBI:15378"/>
        <dbReference type="ChEBI" id="CHEBI:57540"/>
        <dbReference type="ChEBI" id="CHEBI:57945"/>
        <dbReference type="ChEBI" id="CHEBI:58538"/>
        <dbReference type="ChEBI" id="CHEBI:58766"/>
        <dbReference type="EC" id="1.1.1.290"/>
    </reaction>
</comment>
<evidence type="ECO:0000259" key="8">
    <source>
        <dbReference type="Pfam" id="PF11890"/>
    </source>
</evidence>
<feature type="active site" description="Proton donor" evidence="5">
    <location>
        <position position="255"/>
    </location>
</feature>
<keyword evidence="3 5" id="KW-0520">NAD</keyword>
<comment type="subcellular location">
    <subcellularLocation>
        <location evidence="5">Cytoplasm</location>
    </subcellularLocation>
</comment>
<name>A0A6C0TX52_9GAMM</name>
<dbReference type="UniPathway" id="UPA00244">
    <property type="reaction ID" value="UER00310"/>
</dbReference>
<feature type="active site" evidence="5">
    <location>
        <position position="238"/>
    </location>
</feature>
<dbReference type="GO" id="GO:0005829">
    <property type="term" value="C:cytosol"/>
    <property type="evidence" value="ECO:0007669"/>
    <property type="project" value="TreeGrafter"/>
</dbReference>
<dbReference type="GO" id="GO:0036001">
    <property type="term" value="P:'de novo' pyridoxal 5'-phosphate biosynthetic process"/>
    <property type="evidence" value="ECO:0007669"/>
    <property type="project" value="TreeGrafter"/>
</dbReference>
<feature type="binding site" evidence="5">
    <location>
        <position position="48"/>
    </location>
    <ligand>
        <name>substrate</name>
    </ligand>
</feature>
<dbReference type="InterPro" id="IPR020921">
    <property type="entry name" value="Erythronate-4-P_DHase"/>
</dbReference>
<dbReference type="InterPro" id="IPR038251">
    <property type="entry name" value="PdxB_dimer_sf"/>
</dbReference>
<comment type="caution">
    <text evidence="5">Lacks conserved residue(s) required for the propagation of feature annotation.</text>
</comment>
<dbReference type="Pfam" id="PF00389">
    <property type="entry name" value="2-Hacid_dh"/>
    <property type="match status" value="1"/>
</dbReference>
<dbReference type="HAMAP" id="MF_01825">
    <property type="entry name" value="PdxB"/>
    <property type="match status" value="1"/>
</dbReference>
<evidence type="ECO:0000256" key="3">
    <source>
        <dbReference type="ARBA" id="ARBA00023027"/>
    </source>
</evidence>
<evidence type="ECO:0000256" key="4">
    <source>
        <dbReference type="ARBA" id="ARBA00023096"/>
    </source>
</evidence>
<dbReference type="InterPro" id="IPR006140">
    <property type="entry name" value="D-isomer_DH_NAD-bd"/>
</dbReference>
<proteinExistence type="inferred from homology"/>
<evidence type="ECO:0000256" key="5">
    <source>
        <dbReference type="HAMAP-Rule" id="MF_01825"/>
    </source>
</evidence>
<feature type="binding site" evidence="5">
    <location>
        <position position="149"/>
    </location>
    <ligand>
        <name>NAD(+)</name>
        <dbReference type="ChEBI" id="CHEBI:57540"/>
    </ligand>
</feature>
<keyword evidence="2 5" id="KW-0560">Oxidoreductase</keyword>
<dbReference type="SUPFAM" id="SSF51735">
    <property type="entry name" value="NAD(P)-binding Rossmann-fold domains"/>
    <property type="match status" value="1"/>
</dbReference>
<feature type="binding site" evidence="5">
    <location>
        <position position="259"/>
    </location>
    <ligand>
        <name>substrate</name>
    </ligand>
</feature>
<dbReference type="PANTHER" id="PTHR42938">
    <property type="entry name" value="FORMATE DEHYDROGENASE 1"/>
    <property type="match status" value="1"/>
</dbReference>
<dbReference type="GO" id="GO:0033711">
    <property type="term" value="F:4-phosphoerythronate dehydrogenase activity"/>
    <property type="evidence" value="ECO:0007669"/>
    <property type="project" value="UniProtKB-EC"/>
</dbReference>
<accession>A0A6C0TX52</accession>
<dbReference type="EMBL" id="CP048711">
    <property type="protein sequence ID" value="QIB64371.1"/>
    <property type="molecule type" value="Genomic_DNA"/>
</dbReference>
<dbReference type="GO" id="GO:0046983">
    <property type="term" value="F:protein dimerization activity"/>
    <property type="evidence" value="ECO:0007669"/>
    <property type="project" value="InterPro"/>
</dbReference>
<feature type="binding site" evidence="5">
    <location>
        <position position="176"/>
    </location>
    <ligand>
        <name>NAD(+)</name>
        <dbReference type="ChEBI" id="CHEBI:57540"/>
    </ligand>
</feature>
<dbReference type="Pfam" id="PF11890">
    <property type="entry name" value="DUF3410"/>
    <property type="match status" value="1"/>
</dbReference>
<dbReference type="RefSeq" id="WP_163493621.1">
    <property type="nucleotide sequence ID" value="NZ_CP048711.1"/>
</dbReference>
<evidence type="ECO:0000259" key="6">
    <source>
        <dbReference type="Pfam" id="PF00389"/>
    </source>
</evidence>
<dbReference type="InterPro" id="IPR006139">
    <property type="entry name" value="D-isomer_2_OHA_DH_cat_dom"/>
</dbReference>
<keyword evidence="4 5" id="KW-0664">Pyridoxine biosynthesis</keyword>
<dbReference type="InterPro" id="IPR024531">
    <property type="entry name" value="Erythronate-4-P_DHase_dimer"/>
</dbReference>
<dbReference type="PANTHER" id="PTHR42938:SF9">
    <property type="entry name" value="FORMATE DEHYDROGENASE 1"/>
    <property type="match status" value="1"/>
</dbReference>
<dbReference type="GO" id="GO:0008615">
    <property type="term" value="P:pyridoxine biosynthetic process"/>
    <property type="evidence" value="ECO:0007669"/>
    <property type="project" value="UniProtKB-UniRule"/>
</dbReference>
<sequence>MPGLRIVADQNIPSAVELFSVWGTVHTAVGRALRPADVADADVLLVRSVTAVNEELLAGSSVRFVGSATAGLDHVDTQYLEAAGISFAAAPGANANAVVEYVLAAIAAVGDSLERLLAGGRAGVVGYGHVGRLLVQRLQALGIASLQYDPWLDAGELPRPAELEAVLDCDVVTLHTSLTYREPWPSHHLLGAAQLSRLTPASLLINAGRGAVIDNHALLACLAGQRAPQCVLDVWETEPWVPPQLLAQVSYGTPHIAGYSHDAKLAATHSLARALAGAFDLALPETATGESGPPLVIPAALEGVDLLRHLLQLRYDLVADDRRLRDTLRGLATAEAGYSFDRLRRDYPVRRELAGSTVVLANSNQAPLARALGCQVELSAPSELPS</sequence>
<feature type="binding site" evidence="5">
    <location>
        <position position="69"/>
    </location>
    <ligand>
        <name>substrate</name>
    </ligand>
</feature>